<dbReference type="CDD" id="cd07724">
    <property type="entry name" value="POD-like_MBL-fold"/>
    <property type="match status" value="1"/>
</dbReference>
<dbReference type="PROSITE" id="PS50206">
    <property type="entry name" value="RHODANESE_3"/>
    <property type="match status" value="2"/>
</dbReference>
<evidence type="ECO:0000256" key="2">
    <source>
        <dbReference type="SAM" id="MobiDB-lite"/>
    </source>
</evidence>
<proteinExistence type="predicted"/>
<keyword evidence="5" id="KW-1185">Reference proteome</keyword>
<comment type="caution">
    <text evidence="4">The sequence shown here is derived from an EMBL/GenBank/DDBJ whole genome shotgun (WGS) entry which is preliminary data.</text>
</comment>
<protein>
    <submittedName>
        <fullName evidence="4">Glyoxylase-like metal-dependent hydrolase (Beta-lactamase superfamily II)/rhodanese-related sulfurtransferase</fullName>
    </submittedName>
</protein>
<feature type="domain" description="Rhodanese" evidence="3">
    <location>
        <begin position="264"/>
        <end position="356"/>
    </location>
</feature>
<evidence type="ECO:0000313" key="5">
    <source>
        <dbReference type="Proteomes" id="UP001206483"/>
    </source>
</evidence>
<dbReference type="SUPFAM" id="SSF52821">
    <property type="entry name" value="Rhodanese/Cell cycle control phosphatase"/>
    <property type="match status" value="2"/>
</dbReference>
<dbReference type="SUPFAM" id="SSF56281">
    <property type="entry name" value="Metallo-hydrolase/oxidoreductase"/>
    <property type="match status" value="1"/>
</dbReference>
<organism evidence="4 5">
    <name type="scientific">Kitasatospora paracochleata</name>
    <dbReference type="NCBI Taxonomy" id="58354"/>
    <lineage>
        <taxon>Bacteria</taxon>
        <taxon>Bacillati</taxon>
        <taxon>Actinomycetota</taxon>
        <taxon>Actinomycetes</taxon>
        <taxon>Kitasatosporales</taxon>
        <taxon>Streptomycetaceae</taxon>
        <taxon>Kitasatospora</taxon>
    </lineage>
</organism>
<dbReference type="RefSeq" id="WP_253796085.1">
    <property type="nucleotide sequence ID" value="NZ_BAAAUB010000073.1"/>
</dbReference>
<dbReference type="Pfam" id="PF00581">
    <property type="entry name" value="Rhodanese"/>
    <property type="match status" value="1"/>
</dbReference>
<gene>
    <name evidence="4" type="ORF">FHR36_002239</name>
</gene>
<dbReference type="Gene3D" id="3.40.250.10">
    <property type="entry name" value="Rhodanese-like domain"/>
    <property type="match status" value="2"/>
</dbReference>
<feature type="domain" description="Rhodanese" evidence="3">
    <location>
        <begin position="369"/>
        <end position="452"/>
    </location>
</feature>
<dbReference type="Proteomes" id="UP001206483">
    <property type="component" value="Unassembled WGS sequence"/>
</dbReference>
<evidence type="ECO:0000259" key="3">
    <source>
        <dbReference type="PROSITE" id="PS50206"/>
    </source>
</evidence>
<sequence>MIEPIVTTSLGDSSYLLVSGDEAVIVDPQRDCWEVLADCHRRGLHVRYVLETHVHNDYLSGALEVREATGATVAGPAAAGYGFAHLPLVEDDELAVGDTLIRALATPGHTAEHTAYLVLDREHPEAPPGAVFTGGSLMVGASGRTDLLGPGRTEELTRAQFHSLRRLAALPDDTRVLPTHGAGSSCAAAPGSVERTSTVGLQRFANPALTVADEEEFLARRLVGLPPAPAYYRHMAPINRSGPQVLGHLPVIGPLTPGQVEHLAATGSTVVDARGRRAYAAGHLPGSLGIELDASFASLVGEVVPFATPLALVLPEPAADAAAEAVRQLLRIGYRATGWLDGGIEAWTATGRPTASFATATTLDLAARGTGTVTLLDVRTRPEPAVPGAHAVPLGEVASRAHEFTGEVWTVCGRGRRATVAAGLLDRAGIPVTAVVSGGATDLIGPDRSPGTTAGPPPGPDHGRRPAEG</sequence>
<reference evidence="4 5" key="1">
    <citation type="submission" date="2022-06" db="EMBL/GenBank/DDBJ databases">
        <title>Sequencing the genomes of 1000 actinobacteria strains.</title>
        <authorList>
            <person name="Klenk H.-P."/>
        </authorList>
    </citation>
    <scope>NUCLEOTIDE SEQUENCE [LARGE SCALE GENOMIC DNA]</scope>
    <source>
        <strain evidence="4 5">DSM 41656</strain>
    </source>
</reference>
<dbReference type="InterPro" id="IPR001763">
    <property type="entry name" value="Rhodanese-like_dom"/>
</dbReference>
<dbReference type="CDD" id="cd00158">
    <property type="entry name" value="RHOD"/>
    <property type="match status" value="2"/>
</dbReference>
<dbReference type="Pfam" id="PF00753">
    <property type="entry name" value="Lactamase_B"/>
    <property type="match status" value="1"/>
</dbReference>
<dbReference type="Gene3D" id="3.60.15.10">
    <property type="entry name" value="Ribonuclease Z/Hydroxyacylglutathione hydrolase-like"/>
    <property type="match status" value="1"/>
</dbReference>
<dbReference type="InterPro" id="IPR044528">
    <property type="entry name" value="POD-like_MBL-fold"/>
</dbReference>
<dbReference type="SMART" id="SM00849">
    <property type="entry name" value="Lactamase_B"/>
    <property type="match status" value="1"/>
</dbReference>
<dbReference type="InterPro" id="IPR001279">
    <property type="entry name" value="Metallo-B-lactamas"/>
</dbReference>
<dbReference type="InterPro" id="IPR051682">
    <property type="entry name" value="Mito_Persulfide_Diox"/>
</dbReference>
<feature type="region of interest" description="Disordered" evidence="2">
    <location>
        <begin position="440"/>
        <end position="469"/>
    </location>
</feature>
<evidence type="ECO:0000256" key="1">
    <source>
        <dbReference type="ARBA" id="ARBA00022723"/>
    </source>
</evidence>
<name>A0ABT1IVF4_9ACTN</name>
<dbReference type="InterPro" id="IPR036866">
    <property type="entry name" value="RibonucZ/Hydroxyglut_hydro"/>
</dbReference>
<dbReference type="InterPro" id="IPR036873">
    <property type="entry name" value="Rhodanese-like_dom_sf"/>
</dbReference>
<dbReference type="PANTHER" id="PTHR43084:SF1">
    <property type="entry name" value="PERSULFIDE DIOXYGENASE ETHE1, MITOCHONDRIAL"/>
    <property type="match status" value="1"/>
</dbReference>
<evidence type="ECO:0000313" key="4">
    <source>
        <dbReference type="EMBL" id="MCP2309115.1"/>
    </source>
</evidence>
<dbReference type="EMBL" id="JAMZDX010000002">
    <property type="protein sequence ID" value="MCP2309115.1"/>
    <property type="molecule type" value="Genomic_DNA"/>
</dbReference>
<accession>A0ABT1IVF4</accession>
<dbReference type="PANTHER" id="PTHR43084">
    <property type="entry name" value="PERSULFIDE DIOXYGENASE ETHE1"/>
    <property type="match status" value="1"/>
</dbReference>
<keyword evidence="1" id="KW-0479">Metal-binding</keyword>